<keyword evidence="3" id="KW-0812">Transmembrane</keyword>
<dbReference type="Proteomes" id="UP000272474">
    <property type="component" value="Unassembled WGS sequence"/>
</dbReference>
<dbReference type="RefSeq" id="WP_120683823.1">
    <property type="nucleotide sequence ID" value="NZ_RBAL01000020.1"/>
</dbReference>
<dbReference type="EMBL" id="RBAL01000020">
    <property type="protein sequence ID" value="RKN37976.1"/>
    <property type="molecule type" value="Genomic_DNA"/>
</dbReference>
<keyword evidence="3" id="KW-1133">Transmembrane helix</keyword>
<dbReference type="OrthoDB" id="5185837at2"/>
<dbReference type="InterPro" id="IPR027383">
    <property type="entry name" value="Znf_put"/>
</dbReference>
<comment type="caution">
    <text evidence="5">The sequence shown here is derived from an EMBL/GenBank/DDBJ whole genome shotgun (WGS) entry which is preliminary data.</text>
</comment>
<evidence type="ECO:0000256" key="2">
    <source>
        <dbReference type="ARBA" id="ARBA00023163"/>
    </source>
</evidence>
<reference evidence="5 6" key="1">
    <citation type="journal article" date="2014" name="Int. J. Syst. Evol. Microbiol.">
        <title>Streptomyces hoynatensis sp. nov., isolated from deep marine sediment.</title>
        <authorList>
            <person name="Veyisoglu A."/>
            <person name="Sahin N."/>
        </authorList>
    </citation>
    <scope>NUCLEOTIDE SEQUENCE [LARGE SCALE GENOMIC DNA]</scope>
    <source>
        <strain evidence="5 6">KCTC 29097</strain>
    </source>
</reference>
<keyword evidence="2" id="KW-0804">Transcription</keyword>
<accession>A0A3A9YRT9</accession>
<name>A0A3A9YRT9_9ACTN</name>
<feature type="domain" description="Putative zinc-finger" evidence="4">
    <location>
        <begin position="17"/>
        <end position="43"/>
    </location>
</feature>
<protein>
    <submittedName>
        <fullName evidence="5">Anti-sigma factor</fullName>
    </submittedName>
</protein>
<dbReference type="AlphaFoldDB" id="A0A3A9YRT9"/>
<dbReference type="InterPro" id="IPR041916">
    <property type="entry name" value="Anti_sigma_zinc_sf"/>
</dbReference>
<sequence length="241" mass="24913">MNGPMDAGADPFATWDGAYVLGALSPQDRAAFEEHLRSCEDCARAVGELAGLPGLLSQASPEALASVEPEQPPPELLAGLLDRVGRARRRRMLATVCATAVALAACLALVLTSLLGGTGGQQGQPPVAAAMSPVGGAPARANVILTDTDWGTQVQMECAYLGDGGGDYVLVALDEEGESRQLASWYAVPDDTATLRFGTTLRRADIRTLEVRTLDGVQVLRLQVTPGGDAASAAGAQAPVY</sequence>
<evidence type="ECO:0000256" key="1">
    <source>
        <dbReference type="ARBA" id="ARBA00023015"/>
    </source>
</evidence>
<keyword evidence="3" id="KW-0472">Membrane</keyword>
<feature type="transmembrane region" description="Helical" evidence="3">
    <location>
        <begin position="93"/>
        <end position="115"/>
    </location>
</feature>
<gene>
    <name evidence="5" type="ORF">D7294_25605</name>
</gene>
<evidence type="ECO:0000259" key="4">
    <source>
        <dbReference type="Pfam" id="PF13490"/>
    </source>
</evidence>
<keyword evidence="1" id="KW-0805">Transcription regulation</keyword>
<dbReference type="Gene3D" id="1.10.10.1320">
    <property type="entry name" value="Anti-sigma factor, zinc-finger domain"/>
    <property type="match status" value="1"/>
</dbReference>
<dbReference type="Pfam" id="PF13490">
    <property type="entry name" value="zf-HC2"/>
    <property type="match status" value="1"/>
</dbReference>
<evidence type="ECO:0000313" key="5">
    <source>
        <dbReference type="EMBL" id="RKN37976.1"/>
    </source>
</evidence>
<organism evidence="5 6">
    <name type="scientific">Streptomyces hoynatensis</name>
    <dbReference type="NCBI Taxonomy" id="1141874"/>
    <lineage>
        <taxon>Bacteria</taxon>
        <taxon>Bacillati</taxon>
        <taxon>Actinomycetota</taxon>
        <taxon>Actinomycetes</taxon>
        <taxon>Kitasatosporales</taxon>
        <taxon>Streptomycetaceae</taxon>
        <taxon>Streptomyces</taxon>
    </lineage>
</organism>
<evidence type="ECO:0000256" key="3">
    <source>
        <dbReference type="SAM" id="Phobius"/>
    </source>
</evidence>
<evidence type="ECO:0000313" key="6">
    <source>
        <dbReference type="Proteomes" id="UP000272474"/>
    </source>
</evidence>
<proteinExistence type="predicted"/>
<keyword evidence="6" id="KW-1185">Reference proteome</keyword>